<gene>
    <name evidence="5" type="ORF">Micbo1qcDRAFT_40475</name>
</gene>
<organism evidence="5 6">
    <name type="scientific">Microdochium bolleyi</name>
    <dbReference type="NCBI Taxonomy" id="196109"/>
    <lineage>
        <taxon>Eukaryota</taxon>
        <taxon>Fungi</taxon>
        <taxon>Dikarya</taxon>
        <taxon>Ascomycota</taxon>
        <taxon>Pezizomycotina</taxon>
        <taxon>Sordariomycetes</taxon>
        <taxon>Xylariomycetidae</taxon>
        <taxon>Xylariales</taxon>
        <taxon>Microdochiaceae</taxon>
        <taxon>Microdochium</taxon>
    </lineage>
</organism>
<dbReference type="Pfam" id="PF22624">
    <property type="entry name" value="AASDHPPT_N"/>
    <property type="match status" value="1"/>
</dbReference>
<dbReference type="GO" id="GO:0005829">
    <property type="term" value="C:cytosol"/>
    <property type="evidence" value="ECO:0007669"/>
    <property type="project" value="TreeGrafter"/>
</dbReference>
<dbReference type="SUPFAM" id="SSF56214">
    <property type="entry name" value="4'-phosphopantetheinyl transferase"/>
    <property type="match status" value="2"/>
</dbReference>
<feature type="domain" description="4'-phosphopantetheinyl transferase" evidence="3">
    <location>
        <begin position="139"/>
        <end position="240"/>
    </location>
</feature>
<dbReference type="EC" id="2.7.8.7" evidence="1"/>
<accession>A0A136JA03</accession>
<evidence type="ECO:0000259" key="4">
    <source>
        <dbReference type="Pfam" id="PF22624"/>
    </source>
</evidence>
<feature type="domain" description="4'-phosphopantetheinyl transferase N-terminal" evidence="4">
    <location>
        <begin position="34"/>
        <end position="125"/>
    </location>
</feature>
<dbReference type="PANTHER" id="PTHR12215:SF10">
    <property type="entry name" value="L-AMINOADIPATE-SEMIALDEHYDE DEHYDROGENASE-PHOSPHOPANTETHEINYL TRANSFERASE"/>
    <property type="match status" value="1"/>
</dbReference>
<dbReference type="InParanoid" id="A0A136JA03"/>
<dbReference type="Proteomes" id="UP000070501">
    <property type="component" value="Unassembled WGS sequence"/>
</dbReference>
<dbReference type="InterPro" id="IPR050559">
    <property type="entry name" value="P-Pant_transferase_sf"/>
</dbReference>
<dbReference type="STRING" id="196109.A0A136JA03"/>
<evidence type="ECO:0000313" key="6">
    <source>
        <dbReference type="Proteomes" id="UP000070501"/>
    </source>
</evidence>
<evidence type="ECO:0000313" key="5">
    <source>
        <dbReference type="EMBL" id="KXJ93991.1"/>
    </source>
</evidence>
<dbReference type="GO" id="GO:0008897">
    <property type="term" value="F:holo-[acyl-carrier-protein] synthase activity"/>
    <property type="evidence" value="ECO:0007669"/>
    <property type="project" value="UniProtKB-EC"/>
</dbReference>
<dbReference type="OrthoDB" id="26719at2759"/>
<proteinExistence type="predicted"/>
<sequence length="338" mass="36759">MTSTSGIRILQYLVDTRPLWPEASKTKDLEHVTTRALDLLTSDERSKVLKFYFVADAKMALVSHLLKHWVVSTTCNIPWSQTVLSRDQRGKPIFTRSSSTGEGAITQPVTFNVSHQAGLVSLVAATAASGSDVGSLVDVGTDIVCTSERHDRDHKMIREQGWAEFVDMHAEVFGRAETEYLKHGDLLAASGLAGRSASSAGVIDAKLRAFYALWCYREAYVKMTGDALLATWLNDLEFRDFRAPEKGGSGGLSSSAGSASFTQVGQPESQVQRDCVILLHGQEVDDANVCLRSLGADYMTCSAIRTPKDKQVGRGIELGAYEWLSLETILQHAEAAGG</sequence>
<name>A0A136JA03_9PEZI</name>
<dbReference type="EMBL" id="KQ964247">
    <property type="protein sequence ID" value="KXJ93991.1"/>
    <property type="molecule type" value="Genomic_DNA"/>
</dbReference>
<keyword evidence="2 5" id="KW-0808">Transferase</keyword>
<evidence type="ECO:0000256" key="2">
    <source>
        <dbReference type="ARBA" id="ARBA00022679"/>
    </source>
</evidence>
<dbReference type="AlphaFoldDB" id="A0A136JA03"/>
<keyword evidence="6" id="KW-1185">Reference proteome</keyword>
<dbReference type="Pfam" id="PF01648">
    <property type="entry name" value="ACPS"/>
    <property type="match status" value="1"/>
</dbReference>
<dbReference type="InterPro" id="IPR037143">
    <property type="entry name" value="4-PPantetheinyl_Trfase_dom_sf"/>
</dbReference>
<dbReference type="InterPro" id="IPR055066">
    <property type="entry name" value="AASDHPPT_N"/>
</dbReference>
<evidence type="ECO:0000259" key="3">
    <source>
        <dbReference type="Pfam" id="PF01648"/>
    </source>
</evidence>
<dbReference type="GO" id="GO:0000287">
    <property type="term" value="F:magnesium ion binding"/>
    <property type="evidence" value="ECO:0007669"/>
    <property type="project" value="InterPro"/>
</dbReference>
<reference evidence="6" key="1">
    <citation type="submission" date="2016-02" db="EMBL/GenBank/DDBJ databases">
        <title>Draft genome sequence of Microdochium bolleyi, a fungal endophyte of beachgrass.</title>
        <authorList>
            <consortium name="DOE Joint Genome Institute"/>
            <person name="David A.S."/>
            <person name="May G."/>
            <person name="Haridas S."/>
            <person name="Lim J."/>
            <person name="Wang M."/>
            <person name="Labutti K."/>
            <person name="Lipzen A."/>
            <person name="Barry K."/>
            <person name="Grigoriev I.V."/>
        </authorList>
    </citation>
    <scope>NUCLEOTIDE SEQUENCE [LARGE SCALE GENOMIC DNA]</scope>
    <source>
        <strain evidence="6">J235TASD1</strain>
    </source>
</reference>
<dbReference type="PANTHER" id="PTHR12215">
    <property type="entry name" value="PHOSPHOPANTETHEINE TRANSFERASE"/>
    <property type="match status" value="1"/>
</dbReference>
<dbReference type="InterPro" id="IPR008278">
    <property type="entry name" value="4-PPantetheinyl_Trfase_dom"/>
</dbReference>
<dbReference type="Gene3D" id="3.90.470.20">
    <property type="entry name" value="4'-phosphopantetheinyl transferase domain"/>
    <property type="match status" value="1"/>
</dbReference>
<protein>
    <recommendedName>
        <fullName evidence="1">holo-[acyl-carrier-protein] synthase</fullName>
        <ecNumber evidence="1">2.7.8.7</ecNumber>
    </recommendedName>
</protein>
<dbReference type="GO" id="GO:0019878">
    <property type="term" value="P:lysine biosynthetic process via aminoadipic acid"/>
    <property type="evidence" value="ECO:0007669"/>
    <property type="project" value="TreeGrafter"/>
</dbReference>
<evidence type="ECO:0000256" key="1">
    <source>
        <dbReference type="ARBA" id="ARBA00013172"/>
    </source>
</evidence>